<evidence type="ECO:0000256" key="3">
    <source>
        <dbReference type="ARBA" id="ARBA00023027"/>
    </source>
</evidence>
<evidence type="ECO:0000256" key="5">
    <source>
        <dbReference type="SAM" id="MobiDB-lite"/>
    </source>
</evidence>
<feature type="compositionally biased region" description="Polar residues" evidence="5">
    <location>
        <begin position="1063"/>
        <end position="1094"/>
    </location>
</feature>
<dbReference type="SMART" id="SM00255">
    <property type="entry name" value="TIR"/>
    <property type="match status" value="1"/>
</dbReference>
<name>A0A8T2B534_9BRAS</name>
<keyword evidence="3" id="KW-0520">NAD</keyword>
<dbReference type="Pfam" id="PF23282">
    <property type="entry name" value="WHD_ROQ1"/>
    <property type="match status" value="1"/>
</dbReference>
<feature type="region of interest" description="Disordered" evidence="5">
    <location>
        <begin position="957"/>
        <end position="992"/>
    </location>
</feature>
<dbReference type="Pfam" id="PF01582">
    <property type="entry name" value="TIR"/>
    <property type="match status" value="1"/>
</dbReference>
<feature type="coiled-coil region" evidence="4">
    <location>
        <begin position="1359"/>
        <end position="1386"/>
    </location>
</feature>
<dbReference type="InterPro" id="IPR000157">
    <property type="entry name" value="TIR_dom"/>
</dbReference>
<comment type="caution">
    <text evidence="7">The sequence shown here is derived from an EMBL/GenBank/DDBJ whole genome shotgun (WGS) entry which is preliminary data.</text>
</comment>
<feature type="region of interest" description="Disordered" evidence="5">
    <location>
        <begin position="1030"/>
        <end position="1158"/>
    </location>
</feature>
<keyword evidence="4" id="KW-0175">Coiled coil</keyword>
<dbReference type="FunFam" id="3.40.50.10140:FF:000007">
    <property type="entry name" value="Disease resistance protein (TIR-NBS-LRR class)"/>
    <property type="match status" value="1"/>
</dbReference>
<feature type="compositionally biased region" description="Basic and acidic residues" evidence="5">
    <location>
        <begin position="1556"/>
        <end position="1567"/>
    </location>
</feature>
<dbReference type="GO" id="GO:0043531">
    <property type="term" value="F:ADP binding"/>
    <property type="evidence" value="ECO:0007669"/>
    <property type="project" value="InterPro"/>
</dbReference>
<feature type="compositionally biased region" description="Basic and acidic residues" evidence="5">
    <location>
        <begin position="1867"/>
        <end position="1895"/>
    </location>
</feature>
<feature type="compositionally biased region" description="Low complexity" evidence="5">
    <location>
        <begin position="1520"/>
        <end position="1547"/>
    </location>
</feature>
<dbReference type="InterPro" id="IPR021704">
    <property type="entry name" value="DUF3287"/>
</dbReference>
<feature type="compositionally biased region" description="Pro residues" evidence="5">
    <location>
        <begin position="1096"/>
        <end position="1117"/>
    </location>
</feature>
<feature type="compositionally biased region" description="Acidic residues" evidence="5">
    <location>
        <begin position="957"/>
        <end position="988"/>
    </location>
</feature>
<proteinExistence type="predicted"/>
<feature type="compositionally biased region" description="Acidic residues" evidence="5">
    <location>
        <begin position="2468"/>
        <end position="2478"/>
    </location>
</feature>
<dbReference type="Pfam" id="PF03004">
    <property type="entry name" value="Transposase_24"/>
    <property type="match status" value="1"/>
</dbReference>
<keyword evidence="8" id="KW-1185">Reference proteome</keyword>
<dbReference type="GO" id="GO:0006952">
    <property type="term" value="P:defense response"/>
    <property type="evidence" value="ECO:0007669"/>
    <property type="project" value="InterPro"/>
</dbReference>
<dbReference type="InterPro" id="IPR044974">
    <property type="entry name" value="Disease_R_plants"/>
</dbReference>
<dbReference type="PANTHER" id="PTHR11017">
    <property type="entry name" value="LEUCINE-RICH REPEAT-CONTAINING PROTEIN"/>
    <property type="match status" value="1"/>
</dbReference>
<dbReference type="Proteomes" id="UP000694240">
    <property type="component" value="Chromosome 8"/>
</dbReference>
<feature type="region of interest" description="Disordered" evidence="5">
    <location>
        <begin position="2467"/>
        <end position="2493"/>
    </location>
</feature>
<dbReference type="EMBL" id="JAEFBK010000008">
    <property type="protein sequence ID" value="KAG7579094.1"/>
    <property type="molecule type" value="Genomic_DNA"/>
</dbReference>
<dbReference type="PROSITE" id="PS50104">
    <property type="entry name" value="TIR"/>
    <property type="match status" value="1"/>
</dbReference>
<protein>
    <submittedName>
        <fullName evidence="7">Putative transposase Ptta/En/Spm plant</fullName>
    </submittedName>
</protein>
<dbReference type="PANTHER" id="PTHR11017:SF369">
    <property type="entry name" value="GENOME ASSEMBLY, CHROMOSOME: A02"/>
    <property type="match status" value="1"/>
</dbReference>
<evidence type="ECO:0000256" key="1">
    <source>
        <dbReference type="ARBA" id="ARBA00022614"/>
    </source>
</evidence>
<evidence type="ECO:0000256" key="4">
    <source>
        <dbReference type="SAM" id="Coils"/>
    </source>
</evidence>
<dbReference type="Pfam" id="PF07725">
    <property type="entry name" value="LRR_3"/>
    <property type="match status" value="1"/>
</dbReference>
<feature type="coiled-coil region" evidence="4">
    <location>
        <begin position="2560"/>
        <end position="2594"/>
    </location>
</feature>
<evidence type="ECO:0000313" key="7">
    <source>
        <dbReference type="EMBL" id="KAG7579094.1"/>
    </source>
</evidence>
<dbReference type="InterPro" id="IPR004252">
    <property type="entry name" value="Probable_transposase_24"/>
</dbReference>
<accession>A0A8T2B534</accession>
<dbReference type="GO" id="GO:0007165">
    <property type="term" value="P:signal transduction"/>
    <property type="evidence" value="ECO:0007669"/>
    <property type="project" value="InterPro"/>
</dbReference>
<evidence type="ECO:0000313" key="8">
    <source>
        <dbReference type="Proteomes" id="UP000694240"/>
    </source>
</evidence>
<feature type="compositionally biased region" description="Basic and acidic residues" evidence="5">
    <location>
        <begin position="2479"/>
        <end position="2493"/>
    </location>
</feature>
<dbReference type="InterPro" id="IPR058192">
    <property type="entry name" value="WHD_ROQ1-like"/>
</dbReference>
<feature type="domain" description="TIR" evidence="6">
    <location>
        <begin position="12"/>
        <end position="176"/>
    </location>
</feature>
<reference evidence="7 8" key="1">
    <citation type="submission" date="2020-12" db="EMBL/GenBank/DDBJ databases">
        <title>Concerted genomic and epigenomic changes stabilize Arabidopsis allopolyploids.</title>
        <authorList>
            <person name="Chen Z."/>
        </authorList>
    </citation>
    <scope>NUCLEOTIDE SEQUENCE [LARGE SCALE GENOMIC DNA]</scope>
    <source>
        <strain evidence="7">Allo738</strain>
        <tissue evidence="7">Leaf</tissue>
    </source>
</reference>
<organism evidence="7 8">
    <name type="scientific">Arabidopsis thaliana x Arabidopsis arenosa</name>
    <dbReference type="NCBI Taxonomy" id="1240361"/>
    <lineage>
        <taxon>Eukaryota</taxon>
        <taxon>Viridiplantae</taxon>
        <taxon>Streptophyta</taxon>
        <taxon>Embryophyta</taxon>
        <taxon>Tracheophyta</taxon>
        <taxon>Spermatophyta</taxon>
        <taxon>Magnoliopsida</taxon>
        <taxon>eudicotyledons</taxon>
        <taxon>Gunneridae</taxon>
        <taxon>Pentapetalae</taxon>
        <taxon>rosids</taxon>
        <taxon>malvids</taxon>
        <taxon>Brassicales</taxon>
        <taxon>Brassicaceae</taxon>
        <taxon>Camelineae</taxon>
        <taxon>Arabidopsis</taxon>
    </lineage>
</organism>
<feature type="compositionally biased region" description="Pro residues" evidence="5">
    <location>
        <begin position="1933"/>
        <end position="1946"/>
    </location>
</feature>
<feature type="region of interest" description="Disordered" evidence="5">
    <location>
        <begin position="1520"/>
        <end position="1574"/>
    </location>
</feature>
<feature type="coiled-coil region" evidence="4">
    <location>
        <begin position="2398"/>
        <end position="2425"/>
    </location>
</feature>
<keyword evidence="1" id="KW-0433">Leucine-rich repeat</keyword>
<dbReference type="Pfam" id="PF11690">
    <property type="entry name" value="DUF3287"/>
    <property type="match status" value="2"/>
</dbReference>
<evidence type="ECO:0000256" key="2">
    <source>
        <dbReference type="ARBA" id="ARBA00022737"/>
    </source>
</evidence>
<dbReference type="InterPro" id="IPR011713">
    <property type="entry name" value="Leu-rich_rpt_3"/>
</dbReference>
<keyword evidence="2" id="KW-0677">Repeat</keyword>
<evidence type="ECO:0000259" key="6">
    <source>
        <dbReference type="PROSITE" id="PS50104"/>
    </source>
</evidence>
<feature type="compositionally biased region" description="Acidic residues" evidence="5">
    <location>
        <begin position="1131"/>
        <end position="1151"/>
    </location>
</feature>
<gene>
    <name evidence="7" type="ORF">ISN45_Aa03g032630</name>
</gene>
<feature type="region of interest" description="Disordered" evidence="5">
    <location>
        <begin position="1853"/>
        <end position="1983"/>
    </location>
</feature>
<feature type="compositionally biased region" description="Basic and acidic residues" evidence="5">
    <location>
        <begin position="1918"/>
        <end position="1931"/>
    </location>
</feature>
<dbReference type="FunFam" id="3.80.10.10:FF:000386">
    <property type="entry name" value="Disease resistance protein RPS4"/>
    <property type="match status" value="1"/>
</dbReference>
<feature type="compositionally biased region" description="Basic and acidic residues" evidence="5">
    <location>
        <begin position="1949"/>
        <end position="1958"/>
    </location>
</feature>
<sequence>MSSSSSFSSNKWRYDVFLNFRGEDVRKTFLSHFLKELDRKLISFFQDNKIEKSQSLGPVLKQAIKDSRIAIVVFSKKYASSRWCLNELVEIVKCKNKLGQHVIPVFYDLDPTDVRNKTGDFGNIFERTCHNKTEDEITLWQEALTDVGHLVGFHSQNWDNEAKLIEDIEVRTVGIWGPSGIGKTTIARALFTRLSHHFQGRVFIDMRFISKSVKDYSKANPTDYNMKLHLQRKFLSKILDKEGIKLDHLGAVKGKLKHHKVLIIIDDLDDQVVLDALAGEDEWQNSPPSDFMKLASEVAMCADSELNVEIGLHNLVDKSLIHVIPSLEMSIIEMHCLVEQMGKEIVREQSNNPGEREFLLDWKNVCDVLENKTGSNIVQGISLNLDEIDELRIHKKAFKKMSNLKFLNIYTNTFGGNKETRWHLQEGFDYLPPKLKFLSWEKYPLRFMPSSFHPKNLVKLQMMNSNLEKLWEGVHSLTGLKDMDLWGSKKLKEISDLSMVTNLETLNLGSCSSLVELPSSIKYLNKLIELNLSYCTNLEILPTGLNLKSLQSLRLWGCSQLRSFPDISTNISDLDLGESAIEEFPSNLHLENLDALEMFSMKNGKLWERVQPLTPLMTIMSPFLTTLSLSDIPSLVELPTSFQNLYLLKHLTITECINLESLPANISFEYLTWLDLSRCSRLKSFPDISTNISLLRLTKTGIEEVPWWIQDFSCLQYFYMSGCNNLQCISVNICKLKTLKIANFAHCGALTEARINDSPSEVAVETDNSYSESQVSDESSSSLSDNYIIKLDLNFRNCFNLDPEALLHQQSFFKEIVLPGEEVPTYFTHRTSGNSSSLTNISMPYTYPYQPFFRVRACAVIDYDGIITPGIYIQLSCRFEGRFGNHFDSTYRKDCLWKDQKVSHLFIFDCLFPLNKDNDPMAEVKYDQVDINISLTGGCNLKGWGIRLFEGYETDQSDECGDNDDSDNQGDECEECDYSDDQSEECGDGDNQREEFIDSVNKTVIRGSPNTLPHVCEASEENMLNDGCRETEHGGECRGNNVETERSSKRMRVSIKPPVTASGVGTSSNASNPSLASQSATQSQVSRPSLNSSRQNPPPRQTPPPQPQHQPPSPQTQPLPEHDANHQVLPENEDLEEEEIDDVGQEDDEENPNPGEDYQDMLDRLLALPGREHLPRLSVHPIPNVETFWFNRQKGVLSRAISRIFRRKFDGPYYSWKVTPINIQERYFRTFAREFNWDTGITGLVKQGFLVIAQKRMKGIVSQVRTKGVQPTWIRFTLWTEMQNFWKTADAIERSENASQCRNSDRGGLGVHKHLAGQKSFIQVHQEMEEELGRLVSLGEVFMRTHTRADGSFVDQKSEQVAEAYKKTVEERLAELEEDVQDASEISSEHSMHPRELSIDEMNDIFLKCTHTDDQGNPYGLGSLVETLHKGKRKESYASSSSTVTVVELQEQLRRKISNQDAENARRDEEHRKSQARIASLEKLILFMKDKDPDLAAFMSTSPLLEPEVLIQPTTTTTTLPATTGAAVQPAGHTTGTTPTSPLSTASNQPESPSYDGKRSSLDDSTRPNDIAGPHYRSTCTIQSLQRLKELCRLPPEVMAGSKFAEPTESPEDHRDGYFCVYEIYFKGCGLTFPLPEALVRYLAALEISLPQLTPNLLRTILGIITVAAEAGYIIGVPKLNELLSVRSSSKKAGYFSAYPNANRNIISHLPNKDENWHHPWFLIKKTPASIGNLSDVLPSKWSTKPAFIAPTLPTEEFVRFFKILLEGETLWNSFTLDRFIEANRKLRMSPPGQLQRLPPPPPSQGMSARALAAQRKKLSTPITKACDENKALLAAAIDRKDYSRSLLVDDGTAEGARSTGAYRLTPHRERRGDRSPRRARSPRHDSSRPPRDDFSSEPLKNLIRKKRDKSSRSDSSPQREKSRARTEHSPRSSPPTEPMGPPPPVDMSSHHSGEKTARSISPQKESSESQDAPPKSKPALVPQIKSLTVMEKEGSVFRCFKTRSGLILPEFDKWRPAIRERYLLHAHHSSRANSELNDMVEHYEGLLLSQQQEIESWRSKFTTLETDLHSSSGSKQQLEDQVGSLTSELEKIKGDLKDQYDQYYQLQNELSGVQGRLHESESSADTLNNQLIELHAKYNAITKLRDSELARSASKARKEVKRRGMELIQGAIRFIQTEKVKSDLESDIKEHESNLILLDQIHEDDFSEVKERSELSSNLSEKKSRLAALPASSFNPQDFAEFFTESPPLSESGLDWAGSSETEGVVSSEVPAAPKVIPGDVCTAVNEQGTSSEQVLAKEADGSPTTEMEAEEALLSVSFEPDICLRRLLNLFKAIMENEKVLPIDPGSPLFLSGDGFEPAGVLFPHAVFHFPSREKKEAYDFMDKVVDKHRRLCDERQRLGLKRQTLEARIARVERKVRALESDPFQWEWRNFDSIAEIPRMLRMYLRAKGQVQGPVNAPTGAALVDSEEEDEENDDNPWKRVPNEPEVEGKNGMEFNLRCSESMPDFSRIGVIDEDVPDVPSRRPSPLRGFFRSQIRAPCALIKELPTRDQGTAMAFIEALALQHRKLTLEKKRLRKRINRMQRRLTTVSRDLHILGSHPGEWIELGISDFARIPDCMMPVMDLAGQGVQVFCSPGGFS</sequence>